<dbReference type="InterPro" id="IPR016188">
    <property type="entry name" value="PurM-like_N"/>
</dbReference>
<feature type="domain" description="PurM-like N-terminal" evidence="16">
    <location>
        <begin position="56"/>
        <end position="161"/>
    </location>
</feature>
<evidence type="ECO:0000256" key="5">
    <source>
        <dbReference type="ARBA" id="ARBA00020367"/>
    </source>
</evidence>
<keyword evidence="7 15" id="KW-0436">Ligase</keyword>
<comment type="similarity">
    <text evidence="3 15">Belongs to the AIR synthase family.</text>
</comment>
<dbReference type="FunFam" id="3.90.650.10:FF:000011">
    <property type="entry name" value="Phosphoribosylformylglycinamidine cyclo-ligase"/>
    <property type="match status" value="1"/>
</dbReference>
<dbReference type="GO" id="GO:0004641">
    <property type="term" value="F:phosphoribosylformylglycinamidine cyclo-ligase activity"/>
    <property type="evidence" value="ECO:0007669"/>
    <property type="project" value="UniProtKB-UniRule"/>
</dbReference>
<evidence type="ECO:0000256" key="1">
    <source>
        <dbReference type="ARBA" id="ARBA00004496"/>
    </source>
</evidence>
<dbReference type="GO" id="GO:0006189">
    <property type="term" value="P:'de novo' IMP biosynthetic process"/>
    <property type="evidence" value="ECO:0007669"/>
    <property type="project" value="UniProtKB-UniRule"/>
</dbReference>
<evidence type="ECO:0000256" key="3">
    <source>
        <dbReference type="ARBA" id="ARBA00010280"/>
    </source>
</evidence>
<dbReference type="RefSeq" id="WP_304143523.1">
    <property type="nucleotide sequence ID" value="NZ_JAOAIE010000030.1"/>
</dbReference>
<evidence type="ECO:0000256" key="9">
    <source>
        <dbReference type="ARBA" id="ARBA00022755"/>
    </source>
</evidence>
<dbReference type="NCBIfam" id="TIGR00878">
    <property type="entry name" value="purM"/>
    <property type="match status" value="1"/>
</dbReference>
<evidence type="ECO:0000256" key="13">
    <source>
        <dbReference type="ARBA" id="ARBA00033093"/>
    </source>
</evidence>
<sequence length="331" mass="36479">MSETYKSAGVDILAGDKTIEKIKRFAKSTFNKNVLSDIGLFGGFYELDLTRYKNPVLVSSVDGVGTKLKIAFEMDKHDSIGQDLVNHCVNDIAVCGAEPLFFLDYYATGKLNPEKAAKVIEGFSIACKENGCALIGGETAEMPGFYQGEEYDISGTIVGIVEKENIINGSKIEKGDILIGVTSNGLHTNGYSLARKVLLEKYKLNQYFDEFGQTLGEELLKVHKSYLQLIKELKEKIDVKGLAHITGGGIIGNTKRIIPEGLSINIHWGNWEMPAIFKLIMESGNISTEEMRNVFNLGIGLVVIVSPKQERLAFEVIHGMKEHALHIGEVF</sequence>
<evidence type="ECO:0000256" key="14">
    <source>
        <dbReference type="ARBA" id="ARBA00049057"/>
    </source>
</evidence>
<comment type="pathway">
    <text evidence="2 15">Purine metabolism; IMP biosynthesis via de novo pathway; 5-amino-1-(5-phospho-D-ribosyl)imidazole from N(2)-formyl-N(1)-(5-phospho-D-ribosyl)glycinamide: step 2/2.</text>
</comment>
<keyword evidence="9 15" id="KW-0658">Purine biosynthesis</keyword>
<keyword evidence="6 15" id="KW-0963">Cytoplasm</keyword>
<dbReference type="InterPro" id="IPR010918">
    <property type="entry name" value="PurM-like_C_dom"/>
</dbReference>
<dbReference type="PANTHER" id="PTHR10520:SF12">
    <property type="entry name" value="TRIFUNCTIONAL PURINE BIOSYNTHETIC PROTEIN ADENOSINE-3"/>
    <property type="match status" value="1"/>
</dbReference>
<dbReference type="InterPro" id="IPR036921">
    <property type="entry name" value="PurM-like_N_sf"/>
</dbReference>
<evidence type="ECO:0000256" key="12">
    <source>
        <dbReference type="ARBA" id="ARBA00032931"/>
    </source>
</evidence>
<evidence type="ECO:0000256" key="4">
    <source>
        <dbReference type="ARBA" id="ARBA00013047"/>
    </source>
</evidence>
<dbReference type="EMBL" id="DSUJ01000008">
    <property type="protein sequence ID" value="HFI91752.1"/>
    <property type="molecule type" value="Genomic_DNA"/>
</dbReference>
<organism evidence="18">
    <name type="scientific">Ignavibacterium album</name>
    <dbReference type="NCBI Taxonomy" id="591197"/>
    <lineage>
        <taxon>Bacteria</taxon>
        <taxon>Pseudomonadati</taxon>
        <taxon>Ignavibacteriota</taxon>
        <taxon>Ignavibacteria</taxon>
        <taxon>Ignavibacteriales</taxon>
        <taxon>Ignavibacteriaceae</taxon>
        <taxon>Ignavibacterium</taxon>
    </lineage>
</organism>
<reference evidence="18" key="1">
    <citation type="journal article" date="2020" name="mSystems">
        <title>Genome- and Community-Level Interaction Insights into Carbon Utilization and Element Cycling Functions of Hydrothermarchaeota in Hydrothermal Sediment.</title>
        <authorList>
            <person name="Zhou Z."/>
            <person name="Liu Y."/>
            <person name="Xu W."/>
            <person name="Pan J."/>
            <person name="Luo Z.H."/>
            <person name="Li M."/>
        </authorList>
    </citation>
    <scope>NUCLEOTIDE SEQUENCE [LARGE SCALE GENOMIC DNA]</scope>
    <source>
        <strain evidence="18">SpSt-479</strain>
    </source>
</reference>
<evidence type="ECO:0000256" key="6">
    <source>
        <dbReference type="ARBA" id="ARBA00022490"/>
    </source>
</evidence>
<keyword evidence="10 15" id="KW-0067">ATP-binding</keyword>
<dbReference type="Gene3D" id="3.90.650.10">
    <property type="entry name" value="PurM-like C-terminal domain"/>
    <property type="match status" value="1"/>
</dbReference>
<dbReference type="PANTHER" id="PTHR10520">
    <property type="entry name" value="TRIFUNCTIONAL PURINE BIOSYNTHETIC PROTEIN ADENOSINE-3-RELATED"/>
    <property type="match status" value="1"/>
</dbReference>
<dbReference type="Gene3D" id="3.30.1330.10">
    <property type="entry name" value="PurM-like, N-terminal domain"/>
    <property type="match status" value="1"/>
</dbReference>
<dbReference type="GO" id="GO:0005829">
    <property type="term" value="C:cytosol"/>
    <property type="evidence" value="ECO:0007669"/>
    <property type="project" value="TreeGrafter"/>
</dbReference>
<dbReference type="InterPro" id="IPR036676">
    <property type="entry name" value="PurM-like_C_sf"/>
</dbReference>
<dbReference type="UniPathway" id="UPA00074">
    <property type="reaction ID" value="UER00129"/>
</dbReference>
<dbReference type="HAMAP" id="MF_00741">
    <property type="entry name" value="AIRS"/>
    <property type="match status" value="1"/>
</dbReference>
<evidence type="ECO:0000256" key="11">
    <source>
        <dbReference type="ARBA" id="ARBA00031908"/>
    </source>
</evidence>
<dbReference type="GO" id="GO:0046084">
    <property type="term" value="P:adenine biosynthetic process"/>
    <property type="evidence" value="ECO:0007669"/>
    <property type="project" value="TreeGrafter"/>
</dbReference>
<dbReference type="EC" id="6.3.3.1" evidence="4 15"/>
<dbReference type="SUPFAM" id="SSF55326">
    <property type="entry name" value="PurM N-terminal domain-like"/>
    <property type="match status" value="1"/>
</dbReference>
<comment type="subcellular location">
    <subcellularLocation>
        <location evidence="1 15">Cytoplasm</location>
    </subcellularLocation>
</comment>
<evidence type="ECO:0000256" key="7">
    <source>
        <dbReference type="ARBA" id="ARBA00022598"/>
    </source>
</evidence>
<comment type="catalytic activity">
    <reaction evidence="14 15">
        <text>2-formamido-N(1)-(5-O-phospho-beta-D-ribosyl)acetamidine + ATP = 5-amino-1-(5-phospho-beta-D-ribosyl)imidazole + ADP + phosphate + H(+)</text>
        <dbReference type="Rhea" id="RHEA:23032"/>
        <dbReference type="ChEBI" id="CHEBI:15378"/>
        <dbReference type="ChEBI" id="CHEBI:30616"/>
        <dbReference type="ChEBI" id="CHEBI:43474"/>
        <dbReference type="ChEBI" id="CHEBI:137981"/>
        <dbReference type="ChEBI" id="CHEBI:147287"/>
        <dbReference type="ChEBI" id="CHEBI:456216"/>
        <dbReference type="EC" id="6.3.3.1"/>
    </reaction>
</comment>
<evidence type="ECO:0000256" key="15">
    <source>
        <dbReference type="HAMAP-Rule" id="MF_00741"/>
    </source>
</evidence>
<name>A0A7V2ZKR8_9BACT</name>
<protein>
    <recommendedName>
        <fullName evidence="5 15">Phosphoribosylformylglycinamidine cyclo-ligase</fullName>
        <ecNumber evidence="4 15">6.3.3.1</ecNumber>
    </recommendedName>
    <alternativeName>
        <fullName evidence="12 15">AIR synthase</fullName>
    </alternativeName>
    <alternativeName>
        <fullName evidence="13 15">AIRS</fullName>
    </alternativeName>
    <alternativeName>
        <fullName evidence="11 15">Phosphoribosyl-aminoimidazole synthetase</fullName>
    </alternativeName>
</protein>
<dbReference type="CDD" id="cd02196">
    <property type="entry name" value="PurM"/>
    <property type="match status" value="1"/>
</dbReference>
<feature type="domain" description="PurM-like C-terminal" evidence="17">
    <location>
        <begin position="174"/>
        <end position="330"/>
    </location>
</feature>
<dbReference type="GO" id="GO:0004637">
    <property type="term" value="F:phosphoribosylamine-glycine ligase activity"/>
    <property type="evidence" value="ECO:0007669"/>
    <property type="project" value="TreeGrafter"/>
</dbReference>
<accession>A0A7V2ZKR8</accession>
<dbReference type="Pfam" id="PF02769">
    <property type="entry name" value="AIRS_C"/>
    <property type="match status" value="1"/>
</dbReference>
<dbReference type="Pfam" id="PF00586">
    <property type="entry name" value="AIRS"/>
    <property type="match status" value="1"/>
</dbReference>
<evidence type="ECO:0000256" key="10">
    <source>
        <dbReference type="ARBA" id="ARBA00022840"/>
    </source>
</evidence>
<dbReference type="AlphaFoldDB" id="A0A7V2ZKR8"/>
<keyword evidence="8 15" id="KW-0547">Nucleotide-binding</keyword>
<comment type="caution">
    <text evidence="18">The sequence shown here is derived from an EMBL/GenBank/DDBJ whole genome shotgun (WGS) entry which is preliminary data.</text>
</comment>
<evidence type="ECO:0000259" key="16">
    <source>
        <dbReference type="Pfam" id="PF00586"/>
    </source>
</evidence>
<evidence type="ECO:0000259" key="17">
    <source>
        <dbReference type="Pfam" id="PF02769"/>
    </source>
</evidence>
<evidence type="ECO:0000256" key="8">
    <source>
        <dbReference type="ARBA" id="ARBA00022741"/>
    </source>
</evidence>
<evidence type="ECO:0000256" key="2">
    <source>
        <dbReference type="ARBA" id="ARBA00004686"/>
    </source>
</evidence>
<gene>
    <name evidence="15" type="primary">purM</name>
    <name evidence="18" type="ORF">ENS31_09545</name>
</gene>
<dbReference type="GO" id="GO:0005524">
    <property type="term" value="F:ATP binding"/>
    <property type="evidence" value="ECO:0007669"/>
    <property type="project" value="UniProtKB-KW"/>
</dbReference>
<proteinExistence type="inferred from homology"/>
<dbReference type="FunFam" id="3.30.1330.10:FF:000001">
    <property type="entry name" value="Phosphoribosylformylglycinamidine cyclo-ligase"/>
    <property type="match status" value="1"/>
</dbReference>
<dbReference type="InterPro" id="IPR004733">
    <property type="entry name" value="PurM_cligase"/>
</dbReference>
<dbReference type="SUPFAM" id="SSF56042">
    <property type="entry name" value="PurM C-terminal domain-like"/>
    <property type="match status" value="1"/>
</dbReference>
<evidence type="ECO:0000313" key="18">
    <source>
        <dbReference type="EMBL" id="HFI91752.1"/>
    </source>
</evidence>